<dbReference type="OrthoDB" id="5296632at2"/>
<evidence type="ECO:0000313" key="3">
    <source>
        <dbReference type="EMBL" id="KYG66833.1"/>
    </source>
</evidence>
<dbReference type="EMBL" id="LUKE01000001">
    <property type="protein sequence ID" value="KYG66833.1"/>
    <property type="molecule type" value="Genomic_DNA"/>
</dbReference>
<feature type="region of interest" description="Disordered" evidence="1">
    <location>
        <begin position="66"/>
        <end position="85"/>
    </location>
</feature>
<evidence type="ECO:0000256" key="1">
    <source>
        <dbReference type="SAM" id="MobiDB-lite"/>
    </source>
</evidence>
<feature type="transmembrane region" description="Helical" evidence="2">
    <location>
        <begin position="12"/>
        <end position="34"/>
    </location>
</feature>
<comment type="caution">
    <text evidence="3">The sequence shown here is derived from an EMBL/GenBank/DDBJ whole genome shotgun (WGS) entry which is preliminary data.</text>
</comment>
<sequence length="85" mass="9548">MKRLVSNNRGQFLIETVLLMVLTIGLFIGASNFLREKKILSKMIGGPWEKVSGMIEAGVWASPDQARTKHPNQIKRSLTLDPEQL</sequence>
<gene>
    <name evidence="3" type="ORF">AZI86_07300</name>
</gene>
<protein>
    <submittedName>
        <fullName evidence="3">Uncharacterized protein</fullName>
    </submittedName>
</protein>
<dbReference type="Proteomes" id="UP000075320">
    <property type="component" value="Unassembled WGS sequence"/>
</dbReference>
<evidence type="ECO:0000256" key="2">
    <source>
        <dbReference type="SAM" id="Phobius"/>
    </source>
</evidence>
<evidence type="ECO:0000313" key="4">
    <source>
        <dbReference type="Proteomes" id="UP000075320"/>
    </source>
</evidence>
<organism evidence="3 4">
    <name type="scientific">Bdellovibrio bacteriovorus</name>
    <dbReference type="NCBI Taxonomy" id="959"/>
    <lineage>
        <taxon>Bacteria</taxon>
        <taxon>Pseudomonadati</taxon>
        <taxon>Bdellovibrionota</taxon>
        <taxon>Bdellovibrionia</taxon>
        <taxon>Bdellovibrionales</taxon>
        <taxon>Pseudobdellovibrionaceae</taxon>
        <taxon>Bdellovibrio</taxon>
    </lineage>
</organism>
<name>A0A150WQR0_BDEBC</name>
<accession>A0A150WQR0</accession>
<keyword evidence="2" id="KW-0812">Transmembrane</keyword>
<keyword evidence="2" id="KW-1133">Transmembrane helix</keyword>
<keyword evidence="4" id="KW-1185">Reference proteome</keyword>
<reference evidence="3 4" key="1">
    <citation type="submission" date="2016-03" db="EMBL/GenBank/DDBJ databases">
        <authorList>
            <person name="Ploux O."/>
        </authorList>
    </citation>
    <scope>NUCLEOTIDE SEQUENCE [LARGE SCALE GENOMIC DNA]</scope>
    <source>
        <strain evidence="3 4">R0</strain>
    </source>
</reference>
<dbReference type="AlphaFoldDB" id="A0A150WQR0"/>
<dbReference type="RefSeq" id="WP_061834411.1">
    <property type="nucleotide sequence ID" value="NZ_LUKE01000001.1"/>
</dbReference>
<keyword evidence="2" id="KW-0472">Membrane</keyword>
<proteinExistence type="predicted"/>